<comment type="caution">
    <text evidence="3">The sequence shown here is derived from an EMBL/GenBank/DDBJ whole genome shotgun (WGS) entry which is preliminary data.</text>
</comment>
<dbReference type="AlphaFoldDB" id="A0A401GXJ4"/>
<name>A0A401GXJ4_9APHY</name>
<protein>
    <submittedName>
        <fullName evidence="3">Uncharacterized protein</fullName>
    </submittedName>
</protein>
<keyword evidence="4" id="KW-1185">Reference proteome</keyword>
<dbReference type="RefSeq" id="XP_027617844.1">
    <property type="nucleotide sequence ID" value="XM_027762043.1"/>
</dbReference>
<reference evidence="3 4" key="1">
    <citation type="journal article" date="2018" name="Sci. Rep.">
        <title>Genome sequence of the cauliflower mushroom Sparassis crispa (Hanabiratake) and its association with beneficial usage.</title>
        <authorList>
            <person name="Kiyama R."/>
            <person name="Furutani Y."/>
            <person name="Kawaguchi K."/>
            <person name="Nakanishi T."/>
        </authorList>
    </citation>
    <scope>NUCLEOTIDE SEQUENCE [LARGE SCALE GENOMIC DNA]</scope>
</reference>
<dbReference type="GeneID" id="38783848"/>
<feature type="region of interest" description="Disordered" evidence="1">
    <location>
        <begin position="310"/>
        <end position="368"/>
    </location>
</feature>
<gene>
    <name evidence="3" type="ORF">SCP_1001750</name>
</gene>
<evidence type="ECO:0000256" key="2">
    <source>
        <dbReference type="SAM" id="Phobius"/>
    </source>
</evidence>
<feature type="transmembrane region" description="Helical" evidence="2">
    <location>
        <begin position="90"/>
        <end position="112"/>
    </location>
</feature>
<keyword evidence="2" id="KW-0812">Transmembrane</keyword>
<dbReference type="InParanoid" id="A0A401GXJ4"/>
<organism evidence="3 4">
    <name type="scientific">Sparassis crispa</name>
    <dbReference type="NCBI Taxonomy" id="139825"/>
    <lineage>
        <taxon>Eukaryota</taxon>
        <taxon>Fungi</taxon>
        <taxon>Dikarya</taxon>
        <taxon>Basidiomycota</taxon>
        <taxon>Agaricomycotina</taxon>
        <taxon>Agaricomycetes</taxon>
        <taxon>Polyporales</taxon>
        <taxon>Sparassidaceae</taxon>
        <taxon>Sparassis</taxon>
    </lineage>
</organism>
<accession>A0A401GXJ4</accession>
<feature type="compositionally biased region" description="Low complexity" evidence="1">
    <location>
        <begin position="310"/>
        <end position="329"/>
    </location>
</feature>
<evidence type="ECO:0000256" key="1">
    <source>
        <dbReference type="SAM" id="MobiDB-lite"/>
    </source>
</evidence>
<dbReference type="Proteomes" id="UP000287166">
    <property type="component" value="Unassembled WGS sequence"/>
</dbReference>
<keyword evidence="2" id="KW-0472">Membrane</keyword>
<evidence type="ECO:0000313" key="4">
    <source>
        <dbReference type="Proteomes" id="UP000287166"/>
    </source>
</evidence>
<keyword evidence="2" id="KW-1133">Transmembrane helix</keyword>
<evidence type="ECO:0000313" key="3">
    <source>
        <dbReference type="EMBL" id="GBE86931.1"/>
    </source>
</evidence>
<proteinExistence type="predicted"/>
<sequence length="368" mass="39248">MEKLFLSFSHLFVRDLNSGRLLTLPTVRVPTSVGTPFVTQTYPLPEASGSTGVVQPMTVSSLHSSSSASSRSGDITFSAREARLMHRGGVIAGSVVGGVIALILLVATSILLQRRRRQKQARMSTDTWIGNKVDPPDPPPAIELVLDQENAVPMSVVDAVHGAPEAAHTSGPTLDNYFAADTAENRVSNQGKTSFLESPILRTKTLNSTRSVSVYSQSSYTPSQFPRPPSLSHLSVLPAIHLSPAIRIVTETAGTLAEPAAHSGTSPTSLIIPLMTPADGLTPTTPHTFRASSLFSRFLLCESEMASVGKRSSKASSSTVSASTPTDAASPRRRSRGDSIDPFRSMPIRAPYTPLPSMAHRVRDEQGL</sequence>
<dbReference type="EMBL" id="BFAD01000010">
    <property type="protein sequence ID" value="GBE86931.1"/>
    <property type="molecule type" value="Genomic_DNA"/>
</dbReference>
<dbReference type="STRING" id="139825.A0A401GXJ4"/>